<protein>
    <submittedName>
        <fullName evidence="1">ABC transporter</fullName>
    </submittedName>
</protein>
<dbReference type="PATRIC" id="fig|1631356.3.peg.1014"/>
<dbReference type="GO" id="GO:0019843">
    <property type="term" value="F:rRNA binding"/>
    <property type="evidence" value="ECO:0007669"/>
    <property type="project" value="TreeGrafter"/>
</dbReference>
<dbReference type="PANTHER" id="PTHR42698">
    <property type="entry name" value="GTPASE ERA"/>
    <property type="match status" value="1"/>
</dbReference>
<dbReference type="CDD" id="cd00882">
    <property type="entry name" value="Ras_like_GTPase"/>
    <property type="match status" value="1"/>
</dbReference>
<reference evidence="2" key="1">
    <citation type="submission" date="2015-03" db="EMBL/GenBank/DDBJ databases">
        <title>Luteipulveratus halotolerans sp. nov., a novel actinobacterium (Dermacoccaceae) from Sarawak, Malaysia.</title>
        <authorList>
            <person name="Juboi H."/>
            <person name="Basik A."/>
            <person name="Shamsul S.S."/>
            <person name="Arnold P."/>
            <person name="Schmitt E.K."/>
            <person name="Sanglier J.-J."/>
            <person name="Yeo T."/>
        </authorList>
    </citation>
    <scope>NUCLEOTIDE SEQUENCE [LARGE SCALE GENOMIC DNA]</scope>
    <source>
        <strain evidence="2">C296001</strain>
    </source>
</reference>
<dbReference type="Gene3D" id="3.40.50.300">
    <property type="entry name" value="P-loop containing nucleotide triphosphate hydrolases"/>
    <property type="match status" value="1"/>
</dbReference>
<dbReference type="GO" id="GO:0005525">
    <property type="term" value="F:GTP binding"/>
    <property type="evidence" value="ECO:0007669"/>
    <property type="project" value="InterPro"/>
</dbReference>
<evidence type="ECO:0000313" key="2">
    <source>
        <dbReference type="Proteomes" id="UP000037397"/>
    </source>
</evidence>
<dbReference type="GO" id="GO:0005829">
    <property type="term" value="C:cytosol"/>
    <property type="evidence" value="ECO:0007669"/>
    <property type="project" value="TreeGrafter"/>
</dbReference>
<sequence length="577" mass="61393">MSGSGGARRRELDTAALVSAVQTVRAAVEGSALPVRVDGAEQARRDRVELLHQLDDYVLPRLQSLDAPLLCVVGGSTGAGKSTLVNSVVGELVTRAGVLRPTTRASVLIHHPSDARWFADDRVLPGLARLTGGPTTEEDPGQLRLVASDHIPAGLALLDAPDIDSVVEANRDLARQLLSAADLWLFVTTAVRYADAVPWALLQQATERGTSVAVVLNRVPMDAMGEVRADLAQMLIQQGLGQSPVFAVLESRLDEQGLLPTSEVSRIRSWITSLAADAHARSTVIRRTLSGALDSLSGRANTLAGAVQAQADAVDELRSVSEGAYARATDEVAEGMSDGSLLRGEVLARWQEFVGTGEWFRQLDAGVGKVRDKLSAILRGRGRGVPTTELGEALHTGVAALIASHGESAALSVARQWRTRAGGTELMTEHPELGRVSPEFDARVQQLVREWQGDVLDLVRAEAGGRRTTARFLAFGVNGIAVMLMLITFSATAGLSGAEVGIAGGSAVVAQRLLEAIFGDQAVRTLSAKARRLLLDRVERLYADEQQRHEAALMTLAVDPEVPQRLRAAVDAVKGAR</sequence>
<dbReference type="PANTHER" id="PTHR42698:SF1">
    <property type="entry name" value="GTPASE ERA, MITOCHONDRIAL"/>
    <property type="match status" value="1"/>
</dbReference>
<accession>A0A0L6CFY0</accession>
<name>A0A0L6CFY0_9MICO</name>
<dbReference type="EMBL" id="LAIR01000002">
    <property type="protein sequence ID" value="KNX36707.1"/>
    <property type="molecule type" value="Genomic_DNA"/>
</dbReference>
<dbReference type="OrthoDB" id="207675at2"/>
<proteinExistence type="predicted"/>
<keyword evidence="2" id="KW-1185">Reference proteome</keyword>
<gene>
    <name evidence="1" type="ORF">VV01_05360</name>
</gene>
<dbReference type="InterPro" id="IPR005662">
    <property type="entry name" value="GTPase_Era-like"/>
</dbReference>
<dbReference type="SUPFAM" id="SSF52540">
    <property type="entry name" value="P-loop containing nucleoside triphosphate hydrolases"/>
    <property type="match status" value="1"/>
</dbReference>
<dbReference type="Proteomes" id="UP000037397">
    <property type="component" value="Unassembled WGS sequence"/>
</dbReference>
<organism evidence="1 2">
    <name type="scientific">Luteipulveratus halotolerans</name>
    <dbReference type="NCBI Taxonomy" id="1631356"/>
    <lineage>
        <taxon>Bacteria</taxon>
        <taxon>Bacillati</taxon>
        <taxon>Actinomycetota</taxon>
        <taxon>Actinomycetes</taxon>
        <taxon>Micrococcales</taxon>
        <taxon>Dermacoccaceae</taxon>
        <taxon>Luteipulveratus</taxon>
    </lineage>
</organism>
<evidence type="ECO:0000313" key="1">
    <source>
        <dbReference type="EMBL" id="KNX36707.1"/>
    </source>
</evidence>
<dbReference type="RefSeq" id="WP_050668986.1">
    <property type="nucleotide sequence ID" value="NZ_LAIR01000002.1"/>
</dbReference>
<dbReference type="AlphaFoldDB" id="A0A0L6CFY0"/>
<dbReference type="STRING" id="1631356.VV01_05360"/>
<comment type="caution">
    <text evidence="1">The sequence shown here is derived from an EMBL/GenBank/DDBJ whole genome shotgun (WGS) entry which is preliminary data.</text>
</comment>
<dbReference type="GO" id="GO:0043024">
    <property type="term" value="F:ribosomal small subunit binding"/>
    <property type="evidence" value="ECO:0007669"/>
    <property type="project" value="TreeGrafter"/>
</dbReference>
<dbReference type="InterPro" id="IPR027417">
    <property type="entry name" value="P-loop_NTPase"/>
</dbReference>
<dbReference type="GO" id="GO:0000028">
    <property type="term" value="P:ribosomal small subunit assembly"/>
    <property type="evidence" value="ECO:0007669"/>
    <property type="project" value="TreeGrafter"/>
</dbReference>